<keyword evidence="4 8" id="KW-0547">Nucleotide-binding</keyword>
<dbReference type="PANTHER" id="PTHR43766">
    <property type="entry name" value="TRYPTOPHAN--TRNA LIGASE, MITOCHONDRIAL"/>
    <property type="match status" value="1"/>
</dbReference>
<dbReference type="InterPro" id="IPR001412">
    <property type="entry name" value="aa-tRNA-synth_I_CS"/>
</dbReference>
<dbReference type="GO" id="GO:0005829">
    <property type="term" value="C:cytosol"/>
    <property type="evidence" value="ECO:0007669"/>
    <property type="project" value="TreeGrafter"/>
</dbReference>
<dbReference type="Proteomes" id="UP000317410">
    <property type="component" value="Unassembled WGS sequence"/>
</dbReference>
<evidence type="ECO:0000256" key="5">
    <source>
        <dbReference type="ARBA" id="ARBA00022840"/>
    </source>
</evidence>
<evidence type="ECO:0000256" key="7">
    <source>
        <dbReference type="ARBA" id="ARBA00023146"/>
    </source>
</evidence>
<evidence type="ECO:0000256" key="6">
    <source>
        <dbReference type="ARBA" id="ARBA00022917"/>
    </source>
</evidence>
<comment type="similarity">
    <text evidence="1 8">Belongs to the class-I aminoacyl-tRNA synthetase family.</text>
</comment>
<organism evidence="9 10">
    <name type="scientific">Microbacterium maritypicum</name>
    <name type="common">Microbacterium liquefaciens</name>
    <dbReference type="NCBI Taxonomy" id="33918"/>
    <lineage>
        <taxon>Bacteria</taxon>
        <taxon>Bacillati</taxon>
        <taxon>Actinomycetota</taxon>
        <taxon>Actinomycetes</taxon>
        <taxon>Micrococcales</taxon>
        <taxon>Microbacteriaceae</taxon>
        <taxon>Microbacterium</taxon>
    </lineage>
</organism>
<evidence type="ECO:0000313" key="9">
    <source>
        <dbReference type="EMBL" id="GEC76650.1"/>
    </source>
</evidence>
<dbReference type="PRINTS" id="PR01039">
    <property type="entry name" value="TRNASYNTHTRP"/>
</dbReference>
<evidence type="ECO:0000313" key="10">
    <source>
        <dbReference type="Proteomes" id="UP000317410"/>
    </source>
</evidence>
<dbReference type="InterPro" id="IPR050203">
    <property type="entry name" value="Trp-tRNA_synthetase"/>
</dbReference>
<name>A0A4Y4BBU0_MICMQ</name>
<evidence type="ECO:0000256" key="4">
    <source>
        <dbReference type="ARBA" id="ARBA00022741"/>
    </source>
</evidence>
<protein>
    <recommendedName>
        <fullName evidence="2">tryptophan--tRNA ligase</fullName>
        <ecNumber evidence="2">6.1.1.2</ecNumber>
    </recommendedName>
</protein>
<evidence type="ECO:0000256" key="2">
    <source>
        <dbReference type="ARBA" id="ARBA00013161"/>
    </source>
</evidence>
<sequence length="177" mass="19643">MDSFTATAQRSTEVADAVARHPERFRVLTGERPTGALHLGHYFGTIRERVRLQEAGVETFLVLADYQVITDRDTTAHVRDNVHGAVLDYLAAGIDPERTTVFTHSSVPALNQLLLPFLSLVTEAELHRNPTVKSELEASGRALSGLLLTYPVHQAADILFCKGNLVPVERTICRTWR</sequence>
<gene>
    <name evidence="9" type="ORF">MLI01_27950</name>
</gene>
<dbReference type="EMBL" id="BJNQ01000023">
    <property type="protein sequence ID" value="GEC76650.1"/>
    <property type="molecule type" value="Genomic_DNA"/>
</dbReference>
<comment type="caution">
    <text evidence="9">The sequence shown here is derived from an EMBL/GenBank/DDBJ whole genome shotgun (WGS) entry which is preliminary data.</text>
</comment>
<dbReference type="EC" id="6.1.1.2" evidence="2"/>
<reference evidence="9 10" key="1">
    <citation type="submission" date="2019-06" db="EMBL/GenBank/DDBJ databases">
        <title>Whole genome shotgun sequence of Microbacterium liquefaciens NBRC 15037.</title>
        <authorList>
            <person name="Hosoyama A."/>
            <person name="Uohara A."/>
            <person name="Ohji S."/>
            <person name="Ichikawa N."/>
        </authorList>
    </citation>
    <scope>NUCLEOTIDE SEQUENCE [LARGE SCALE GENOMIC DNA]</scope>
    <source>
        <strain evidence="9 10">NBRC 15037</strain>
    </source>
</reference>
<dbReference type="GO" id="GO:0004830">
    <property type="term" value="F:tryptophan-tRNA ligase activity"/>
    <property type="evidence" value="ECO:0007669"/>
    <property type="project" value="UniProtKB-EC"/>
</dbReference>
<dbReference type="Gene3D" id="3.40.50.620">
    <property type="entry name" value="HUPs"/>
    <property type="match status" value="1"/>
</dbReference>
<dbReference type="PROSITE" id="PS00178">
    <property type="entry name" value="AA_TRNA_LIGASE_I"/>
    <property type="match status" value="1"/>
</dbReference>
<evidence type="ECO:0000256" key="1">
    <source>
        <dbReference type="ARBA" id="ARBA00005594"/>
    </source>
</evidence>
<dbReference type="Pfam" id="PF00579">
    <property type="entry name" value="tRNA-synt_1b"/>
    <property type="match status" value="1"/>
</dbReference>
<keyword evidence="3 8" id="KW-0436">Ligase</keyword>
<accession>A0A4Y4BBU0</accession>
<dbReference type="InterPro" id="IPR002305">
    <property type="entry name" value="aa-tRNA-synth_Ic"/>
</dbReference>
<dbReference type="GO" id="GO:0006436">
    <property type="term" value="P:tryptophanyl-tRNA aminoacylation"/>
    <property type="evidence" value="ECO:0007669"/>
    <property type="project" value="InterPro"/>
</dbReference>
<dbReference type="InterPro" id="IPR002306">
    <property type="entry name" value="Trp-tRNA-ligase"/>
</dbReference>
<keyword evidence="7 8" id="KW-0030">Aminoacyl-tRNA synthetase</keyword>
<dbReference type="AlphaFoldDB" id="A0A4Y4BBU0"/>
<evidence type="ECO:0000256" key="8">
    <source>
        <dbReference type="RuleBase" id="RU363036"/>
    </source>
</evidence>
<evidence type="ECO:0000256" key="3">
    <source>
        <dbReference type="ARBA" id="ARBA00022598"/>
    </source>
</evidence>
<dbReference type="InterPro" id="IPR014729">
    <property type="entry name" value="Rossmann-like_a/b/a_fold"/>
</dbReference>
<keyword evidence="6 8" id="KW-0648">Protein biosynthesis</keyword>
<dbReference type="SUPFAM" id="SSF52374">
    <property type="entry name" value="Nucleotidylyl transferase"/>
    <property type="match status" value="1"/>
</dbReference>
<keyword evidence="5 8" id="KW-0067">ATP-binding</keyword>
<dbReference type="PANTHER" id="PTHR43766:SF1">
    <property type="entry name" value="TRYPTOPHAN--TRNA LIGASE, MITOCHONDRIAL"/>
    <property type="match status" value="1"/>
</dbReference>
<dbReference type="GO" id="GO:0005524">
    <property type="term" value="F:ATP binding"/>
    <property type="evidence" value="ECO:0007669"/>
    <property type="project" value="UniProtKB-KW"/>
</dbReference>
<proteinExistence type="inferred from homology"/>